<feature type="domain" description="FAD-binding" evidence="2">
    <location>
        <begin position="5"/>
        <end position="315"/>
    </location>
</feature>
<dbReference type="Proteomes" id="UP001209713">
    <property type="component" value="Unassembled WGS sequence"/>
</dbReference>
<keyword evidence="4" id="KW-1185">Reference proteome</keyword>
<evidence type="ECO:0000313" key="4">
    <source>
        <dbReference type="Proteomes" id="UP001209713"/>
    </source>
</evidence>
<keyword evidence="3" id="KW-0560">Oxidoreductase</keyword>
<dbReference type="PRINTS" id="PR00420">
    <property type="entry name" value="RNGMNOXGNASE"/>
</dbReference>
<dbReference type="SUPFAM" id="SSF51905">
    <property type="entry name" value="FAD/NAD(P)-binding domain"/>
    <property type="match status" value="1"/>
</dbReference>
<accession>A0ABT2YNY2</accession>
<dbReference type="Pfam" id="PF01494">
    <property type="entry name" value="FAD_binding_3"/>
    <property type="match status" value="1"/>
</dbReference>
<dbReference type="InterPro" id="IPR036188">
    <property type="entry name" value="FAD/NAD-bd_sf"/>
</dbReference>
<reference evidence="3 4" key="1">
    <citation type="submission" date="2022-10" db="EMBL/GenBank/DDBJ databases">
        <title>Marinomonas transparenta sp. nov. and Marinomonas sargassi sp. nov., isolated from marine alga (Sargassum natans (L.) Gaillon).</title>
        <authorList>
            <person name="Wang Y."/>
        </authorList>
    </citation>
    <scope>NUCLEOTIDE SEQUENCE [LARGE SCALE GENOMIC DNA]</scope>
    <source>
        <strain evidence="3 4">C2222</strain>
    </source>
</reference>
<sequence length="392" mass="44298">MPKKSIAIIGGGIGGLSSATFLARLGYKVTIYEKAKGPRPFGAGFLLQPPGQKVLAELGVLEEVEQLSVPIDGLVSKTSADRQLLNLNYSHIQGNRMHGLGVQRSSIYNALYNLALSRESIDFVWGADVVLNNANEQPSIQLGSSTQEYHLCVLASGSNSHLADAIFPDRVKKPYQWKCLWANIKLPIDFSENKLHQRCHHASKMMGILPVCRSHDGVDAVLYWSLSEEEAGCFSEQSFIVIKQEIMRFWPEASMSIEPLEYADFIVANYNDIWTPKPFHKNCILIGDISHSTSPQLGQGCTMALLDSWLLAQCLDSGQDTQDSLNEWWRLRKRQVKYVRYVSKLLTPLYQSDKKIFWWFRDYIVAPLGKVPWLYKLQINTLASNVFLKTKR</sequence>
<dbReference type="PANTHER" id="PTHR46865:SF8">
    <property type="entry name" value="POSSIBLE OXIDOREDUCTASE"/>
    <property type="match status" value="1"/>
</dbReference>
<keyword evidence="1" id="KW-0812">Transmembrane</keyword>
<keyword evidence="1" id="KW-1133">Transmembrane helix</keyword>
<evidence type="ECO:0000256" key="1">
    <source>
        <dbReference type="SAM" id="Phobius"/>
    </source>
</evidence>
<evidence type="ECO:0000313" key="3">
    <source>
        <dbReference type="EMBL" id="MCV2401599.1"/>
    </source>
</evidence>
<dbReference type="GO" id="GO:0004497">
    <property type="term" value="F:monooxygenase activity"/>
    <property type="evidence" value="ECO:0007669"/>
    <property type="project" value="UniProtKB-KW"/>
</dbReference>
<feature type="transmembrane region" description="Helical" evidence="1">
    <location>
        <begin position="6"/>
        <end position="27"/>
    </location>
</feature>
<dbReference type="PANTHER" id="PTHR46865">
    <property type="entry name" value="OXIDOREDUCTASE-RELATED"/>
    <property type="match status" value="1"/>
</dbReference>
<comment type="caution">
    <text evidence="3">The sequence shown here is derived from an EMBL/GenBank/DDBJ whole genome shotgun (WGS) entry which is preliminary data.</text>
</comment>
<proteinExistence type="predicted"/>
<organism evidence="3 4">
    <name type="scientific">Marinomonas sargassi</name>
    <dbReference type="NCBI Taxonomy" id="2984494"/>
    <lineage>
        <taxon>Bacteria</taxon>
        <taxon>Pseudomonadati</taxon>
        <taxon>Pseudomonadota</taxon>
        <taxon>Gammaproteobacteria</taxon>
        <taxon>Oceanospirillales</taxon>
        <taxon>Oceanospirillaceae</taxon>
        <taxon>Marinomonas</taxon>
    </lineage>
</organism>
<dbReference type="RefSeq" id="WP_263528973.1">
    <property type="nucleotide sequence ID" value="NZ_JAOVZB010000001.1"/>
</dbReference>
<dbReference type="InterPro" id="IPR051704">
    <property type="entry name" value="FAD_aromatic-hydroxylase"/>
</dbReference>
<keyword evidence="3" id="KW-0503">Monooxygenase</keyword>
<gene>
    <name evidence="3" type="ORF">OFY17_01765</name>
</gene>
<dbReference type="EMBL" id="JAOVZB010000001">
    <property type="protein sequence ID" value="MCV2401599.1"/>
    <property type="molecule type" value="Genomic_DNA"/>
</dbReference>
<name>A0ABT2YNY2_9GAMM</name>
<keyword evidence="1" id="KW-0472">Membrane</keyword>
<dbReference type="InterPro" id="IPR002938">
    <property type="entry name" value="FAD-bd"/>
</dbReference>
<protein>
    <submittedName>
        <fullName evidence="3">FAD-dependent monooxygenase</fullName>
    </submittedName>
</protein>
<evidence type="ECO:0000259" key="2">
    <source>
        <dbReference type="Pfam" id="PF01494"/>
    </source>
</evidence>
<dbReference type="Gene3D" id="3.50.50.60">
    <property type="entry name" value="FAD/NAD(P)-binding domain"/>
    <property type="match status" value="1"/>
</dbReference>